<proteinExistence type="predicted"/>
<feature type="region of interest" description="Disordered" evidence="1">
    <location>
        <begin position="76"/>
        <end position="95"/>
    </location>
</feature>
<organism evidence="3 4">
    <name type="scientific">Yarrowia lipolytica</name>
    <name type="common">Candida lipolytica</name>
    <dbReference type="NCBI Taxonomy" id="4952"/>
    <lineage>
        <taxon>Eukaryota</taxon>
        <taxon>Fungi</taxon>
        <taxon>Dikarya</taxon>
        <taxon>Ascomycota</taxon>
        <taxon>Saccharomycotina</taxon>
        <taxon>Dipodascomycetes</taxon>
        <taxon>Dipodascales</taxon>
        <taxon>Dipodascales incertae sedis</taxon>
        <taxon>Yarrowia</taxon>
    </lineage>
</organism>
<gene>
    <name evidence="3" type="ORF">YALI1_F09155g</name>
</gene>
<evidence type="ECO:0000256" key="2">
    <source>
        <dbReference type="SAM" id="SignalP"/>
    </source>
</evidence>
<feature type="compositionally biased region" description="Basic residues" evidence="1">
    <location>
        <begin position="79"/>
        <end position="89"/>
    </location>
</feature>
<dbReference type="GeneID" id="94583869"/>
<evidence type="ECO:0000313" key="4">
    <source>
        <dbReference type="Proteomes" id="UP000182444"/>
    </source>
</evidence>
<dbReference type="EMBL" id="CP017558">
    <property type="protein sequence ID" value="AOW06739.1"/>
    <property type="molecule type" value="Genomic_DNA"/>
</dbReference>
<evidence type="ECO:0000256" key="1">
    <source>
        <dbReference type="SAM" id="MobiDB-lite"/>
    </source>
</evidence>
<evidence type="ECO:0008006" key="5">
    <source>
        <dbReference type="Google" id="ProtNLM"/>
    </source>
</evidence>
<keyword evidence="2" id="KW-0732">Signal</keyword>
<feature type="signal peptide" evidence="2">
    <location>
        <begin position="1"/>
        <end position="27"/>
    </location>
</feature>
<name>A0A1D8NM79_YARLL</name>
<dbReference type="VEuPathDB" id="FungiDB:YALI1_F09155g"/>
<dbReference type="AlphaFoldDB" id="A0A1D8NM79"/>
<accession>A0A1D8NM79</accession>
<dbReference type="RefSeq" id="XP_068139381.1">
    <property type="nucleotide sequence ID" value="XM_068283280.1"/>
</dbReference>
<protein>
    <recommendedName>
        <fullName evidence="5">Secreted protein</fullName>
    </recommendedName>
</protein>
<feature type="chain" id="PRO_5009110699" description="Secreted protein" evidence="2">
    <location>
        <begin position="28"/>
        <end position="256"/>
    </location>
</feature>
<sequence length="256" mass="28284">MYRKRHCYGRLLLSVAICGHLLPSVAAVAAFAPGTAFGAHSATCRRVRFKHQTCYGTLTPSRDVLVDSLPLQTADGPAYRRKKKTRSRKATQSNASTGWKKARCTKLTERETVECYVAECNSISLLFAPPVQTVHTGLQTTSTSTCRSVSSLFPGLNPMIEMIRIRADSIRLVLGSSTAWMRHSKRYKQMRECKPQLCGGHKLELVGIGWRNKRGPKKLTSVRTVAQSPDSRLARQSGLCLSPSKSTSELRCTVVT</sequence>
<evidence type="ECO:0000313" key="3">
    <source>
        <dbReference type="EMBL" id="AOW06739.1"/>
    </source>
</evidence>
<dbReference type="Proteomes" id="UP000182444">
    <property type="component" value="Chromosome 1F"/>
</dbReference>
<reference evidence="3 4" key="1">
    <citation type="journal article" date="2016" name="PLoS ONE">
        <title>Sequence Assembly of Yarrowia lipolytica Strain W29/CLIB89 Shows Transposable Element Diversity.</title>
        <authorList>
            <person name="Magnan C."/>
            <person name="Yu J."/>
            <person name="Chang I."/>
            <person name="Jahn E."/>
            <person name="Kanomata Y."/>
            <person name="Wu J."/>
            <person name="Zeller M."/>
            <person name="Oakes M."/>
            <person name="Baldi P."/>
            <person name="Sandmeyer S."/>
        </authorList>
    </citation>
    <scope>NUCLEOTIDE SEQUENCE [LARGE SCALE GENOMIC DNA]</scope>
    <source>
        <strain evidence="4">CLIB89(W29)</strain>
    </source>
</reference>